<dbReference type="Proteomes" id="UP000799302">
    <property type="component" value="Unassembled WGS sequence"/>
</dbReference>
<dbReference type="AlphaFoldDB" id="A0A6A6USM7"/>
<protein>
    <submittedName>
        <fullName evidence="1">Uncharacterized protein</fullName>
    </submittedName>
</protein>
<evidence type="ECO:0000313" key="2">
    <source>
        <dbReference type="Proteomes" id="UP000799302"/>
    </source>
</evidence>
<evidence type="ECO:0000313" key="1">
    <source>
        <dbReference type="EMBL" id="KAF2673954.1"/>
    </source>
</evidence>
<reference evidence="1" key="1">
    <citation type="journal article" date="2020" name="Stud. Mycol.">
        <title>101 Dothideomycetes genomes: a test case for predicting lifestyles and emergence of pathogens.</title>
        <authorList>
            <person name="Haridas S."/>
            <person name="Albert R."/>
            <person name="Binder M."/>
            <person name="Bloem J."/>
            <person name="Labutti K."/>
            <person name="Salamov A."/>
            <person name="Andreopoulos B."/>
            <person name="Baker S."/>
            <person name="Barry K."/>
            <person name="Bills G."/>
            <person name="Bluhm B."/>
            <person name="Cannon C."/>
            <person name="Castanera R."/>
            <person name="Culley D."/>
            <person name="Daum C."/>
            <person name="Ezra D."/>
            <person name="Gonzalez J."/>
            <person name="Henrissat B."/>
            <person name="Kuo A."/>
            <person name="Liang C."/>
            <person name="Lipzen A."/>
            <person name="Lutzoni F."/>
            <person name="Magnuson J."/>
            <person name="Mondo S."/>
            <person name="Nolan M."/>
            <person name="Ohm R."/>
            <person name="Pangilinan J."/>
            <person name="Park H.-J."/>
            <person name="Ramirez L."/>
            <person name="Alfaro M."/>
            <person name="Sun H."/>
            <person name="Tritt A."/>
            <person name="Yoshinaga Y."/>
            <person name="Zwiers L.-H."/>
            <person name="Turgeon B."/>
            <person name="Goodwin S."/>
            <person name="Spatafora J."/>
            <person name="Crous P."/>
            <person name="Grigoriev I."/>
        </authorList>
    </citation>
    <scope>NUCLEOTIDE SEQUENCE</scope>
    <source>
        <strain evidence="1">CBS 115976</strain>
    </source>
</reference>
<organism evidence="1 2">
    <name type="scientific">Microthyrium microscopicum</name>
    <dbReference type="NCBI Taxonomy" id="703497"/>
    <lineage>
        <taxon>Eukaryota</taxon>
        <taxon>Fungi</taxon>
        <taxon>Dikarya</taxon>
        <taxon>Ascomycota</taxon>
        <taxon>Pezizomycotina</taxon>
        <taxon>Dothideomycetes</taxon>
        <taxon>Dothideomycetes incertae sedis</taxon>
        <taxon>Microthyriales</taxon>
        <taxon>Microthyriaceae</taxon>
        <taxon>Microthyrium</taxon>
    </lineage>
</organism>
<accession>A0A6A6USM7</accession>
<dbReference type="EMBL" id="MU004231">
    <property type="protein sequence ID" value="KAF2673954.1"/>
    <property type="molecule type" value="Genomic_DNA"/>
</dbReference>
<sequence>MSFPSTLLVLLLGRHKSSLKTLVLEHVTLFHTGWDLALQEAAATPNVLSTVSLQFLCLRTQAGLFLIGFLPSVSMIGATEQIIEQNTMGHWTNRAMQSYGLATTGLIYHGNDLKRVLLQLAQTMVWKPYPRLVMPSPRR</sequence>
<gene>
    <name evidence="1" type="ORF">BT63DRAFT_452010</name>
</gene>
<proteinExistence type="predicted"/>
<keyword evidence="2" id="KW-1185">Reference proteome</keyword>
<name>A0A6A6USM7_9PEZI</name>